<gene>
    <name evidence="2" type="ORF">A2480_03805</name>
</gene>
<sequence>MLVVGLSILLIIMHDRLKAYHAAEHMAFNAYVSTNSTEIETIQRQDRFNPVCGTSLITPLALALAVALFLALYLSITLSISSALLLEGVLSLNSLIG</sequence>
<evidence type="ECO:0000313" key="3">
    <source>
        <dbReference type="Proteomes" id="UP000176988"/>
    </source>
</evidence>
<feature type="transmembrane region" description="Helical" evidence="1">
    <location>
        <begin position="60"/>
        <end position="86"/>
    </location>
</feature>
<reference evidence="2 3" key="1">
    <citation type="journal article" date="2016" name="Nat. Commun.">
        <title>Thousands of microbial genomes shed light on interconnected biogeochemical processes in an aquifer system.</title>
        <authorList>
            <person name="Anantharaman K."/>
            <person name="Brown C.T."/>
            <person name="Hug L.A."/>
            <person name="Sharon I."/>
            <person name="Castelle C.J."/>
            <person name="Probst A.J."/>
            <person name="Thomas B.C."/>
            <person name="Singh A."/>
            <person name="Wilkins M.J."/>
            <person name="Karaoz U."/>
            <person name="Brodie E.L."/>
            <person name="Williams K.H."/>
            <person name="Hubbard S.S."/>
            <person name="Banfield J.F."/>
        </authorList>
    </citation>
    <scope>NUCLEOTIDE SEQUENCE [LARGE SCALE GENOMIC DNA]</scope>
</reference>
<dbReference type="STRING" id="1802424.A2480_03805"/>
<organism evidence="2 3">
    <name type="scientific">Candidatus Uhrbacteria bacterium RIFOXYC2_FULL_47_19</name>
    <dbReference type="NCBI Taxonomy" id="1802424"/>
    <lineage>
        <taxon>Bacteria</taxon>
        <taxon>Candidatus Uhriibacteriota</taxon>
    </lineage>
</organism>
<dbReference type="Proteomes" id="UP000176988">
    <property type="component" value="Unassembled WGS sequence"/>
</dbReference>
<evidence type="ECO:0000313" key="2">
    <source>
        <dbReference type="EMBL" id="OGM00349.1"/>
    </source>
</evidence>
<comment type="caution">
    <text evidence="2">The sequence shown here is derived from an EMBL/GenBank/DDBJ whole genome shotgun (WGS) entry which is preliminary data.</text>
</comment>
<dbReference type="Pfam" id="PF07136">
    <property type="entry name" value="DUF1385"/>
    <property type="match status" value="1"/>
</dbReference>
<dbReference type="AlphaFoldDB" id="A0A1F7WD85"/>
<protein>
    <recommendedName>
        <fullName evidence="4">DUF1385 domain-containing protein</fullName>
    </recommendedName>
</protein>
<dbReference type="EMBL" id="MGFG01000032">
    <property type="protein sequence ID" value="OGM00349.1"/>
    <property type="molecule type" value="Genomic_DNA"/>
</dbReference>
<accession>A0A1F7WD85</accession>
<keyword evidence="1" id="KW-0472">Membrane</keyword>
<evidence type="ECO:0008006" key="4">
    <source>
        <dbReference type="Google" id="ProtNLM"/>
    </source>
</evidence>
<proteinExistence type="predicted"/>
<name>A0A1F7WD85_9BACT</name>
<evidence type="ECO:0000256" key="1">
    <source>
        <dbReference type="SAM" id="Phobius"/>
    </source>
</evidence>
<dbReference type="InterPro" id="IPR010787">
    <property type="entry name" value="DUF1385"/>
</dbReference>
<keyword evidence="1" id="KW-1133">Transmembrane helix</keyword>
<keyword evidence="1" id="KW-0812">Transmembrane</keyword>